<keyword evidence="3" id="KW-0716">Sensory transduction</keyword>
<gene>
    <name evidence="12" type="primary">8236912</name>
    <name evidence="11" type="ORF">Phum_PHUM600630</name>
</gene>
<evidence type="ECO:0000256" key="2">
    <source>
        <dbReference type="ARBA" id="ARBA00022475"/>
    </source>
</evidence>
<dbReference type="GO" id="GO:0005549">
    <property type="term" value="F:odorant binding"/>
    <property type="evidence" value="ECO:0007669"/>
    <property type="project" value="InterPro"/>
</dbReference>
<dbReference type="EMBL" id="AAZO01007324">
    <property type="status" value="NOT_ANNOTATED_CDS"/>
    <property type="molecule type" value="Genomic_DNA"/>
</dbReference>
<dbReference type="Proteomes" id="UP000009046">
    <property type="component" value="Unassembled WGS sequence"/>
</dbReference>
<dbReference type="GO" id="GO:0007165">
    <property type="term" value="P:signal transduction"/>
    <property type="evidence" value="ECO:0007669"/>
    <property type="project" value="UniProtKB-KW"/>
</dbReference>
<dbReference type="PANTHER" id="PTHR21137:SF35">
    <property type="entry name" value="ODORANT RECEPTOR 19A-RELATED"/>
    <property type="match status" value="1"/>
</dbReference>
<dbReference type="InterPro" id="IPR004117">
    <property type="entry name" value="7tm6_olfct_rcpt"/>
</dbReference>
<accession>E0W327</accession>
<keyword evidence="6 10" id="KW-1133">Transmembrane helix</keyword>
<evidence type="ECO:0000256" key="9">
    <source>
        <dbReference type="ARBA" id="ARBA00023224"/>
    </source>
</evidence>
<feature type="transmembrane region" description="Helical" evidence="10">
    <location>
        <begin position="35"/>
        <end position="54"/>
    </location>
</feature>
<dbReference type="VEuPathDB" id="VectorBase:PHUM600630"/>
<proteinExistence type="predicted"/>
<evidence type="ECO:0000256" key="7">
    <source>
        <dbReference type="ARBA" id="ARBA00023136"/>
    </source>
</evidence>
<dbReference type="FunCoup" id="E0W327">
    <property type="interactions" value="29"/>
</dbReference>
<dbReference type="GO" id="GO:0004984">
    <property type="term" value="F:olfactory receptor activity"/>
    <property type="evidence" value="ECO:0007669"/>
    <property type="project" value="InterPro"/>
</dbReference>
<dbReference type="EnsemblMetazoa" id="PHUM600630-RA">
    <property type="protein sequence ID" value="PHUM600630-PA"/>
    <property type="gene ID" value="PHUM600630"/>
</dbReference>
<evidence type="ECO:0000256" key="3">
    <source>
        <dbReference type="ARBA" id="ARBA00022606"/>
    </source>
</evidence>
<dbReference type="OrthoDB" id="8185860at2759"/>
<keyword evidence="2" id="KW-1003">Cell membrane</keyword>
<dbReference type="AlphaFoldDB" id="E0W327"/>
<dbReference type="PANTHER" id="PTHR21137">
    <property type="entry name" value="ODORANT RECEPTOR"/>
    <property type="match status" value="1"/>
</dbReference>
<evidence type="ECO:0000313" key="13">
    <source>
        <dbReference type="Proteomes" id="UP000009046"/>
    </source>
</evidence>
<dbReference type="Pfam" id="PF02949">
    <property type="entry name" value="7tm_6"/>
    <property type="match status" value="1"/>
</dbReference>
<evidence type="ECO:0000256" key="6">
    <source>
        <dbReference type="ARBA" id="ARBA00022989"/>
    </source>
</evidence>
<evidence type="ECO:0000256" key="1">
    <source>
        <dbReference type="ARBA" id="ARBA00004651"/>
    </source>
</evidence>
<dbReference type="RefSeq" id="XP_002432771.1">
    <property type="nucleotide sequence ID" value="XM_002432726.1"/>
</dbReference>
<reference evidence="11" key="1">
    <citation type="submission" date="2007-04" db="EMBL/GenBank/DDBJ databases">
        <title>Annotation of Pediculus humanus corporis strain USDA.</title>
        <authorList>
            <person name="Kirkness E."/>
            <person name="Hannick L."/>
            <person name="Hass B."/>
            <person name="Bruggner R."/>
            <person name="Lawson D."/>
            <person name="Bidwell S."/>
            <person name="Joardar V."/>
            <person name="Caler E."/>
            <person name="Walenz B."/>
            <person name="Inman J."/>
            <person name="Schobel S."/>
            <person name="Galinsky K."/>
            <person name="Amedeo P."/>
            <person name="Strausberg R."/>
        </authorList>
    </citation>
    <scope>NUCLEOTIDE SEQUENCE</scope>
    <source>
        <strain evidence="11">USDA</strain>
    </source>
</reference>
<keyword evidence="5" id="KW-0552">Olfaction</keyword>
<dbReference type="HOGENOM" id="CLU_1436042_0_0_1"/>
<sequence length="189" mass="22328">MPLCDSPYSRHFNILAYHGGWNFYPANPDKASIRALLMLFFNISRFIGFIFSVVNFFKVFYDLEKLSWNVCVTAIYFGTCGKDIILYQNHRILDRLRRKLHKDMLANMDEGQRNQHISFCRKVGEGMYDLPWYSLSIELRKDILFIILKSQKPPRISAGKIIELNMETFSEATKNMYRWLAVFRQLGFT</sequence>
<name>E0W327_PEDHC</name>
<evidence type="ECO:0000313" key="11">
    <source>
        <dbReference type="EMBL" id="EEB20033.1"/>
    </source>
</evidence>
<keyword evidence="13" id="KW-1185">Reference proteome</keyword>
<dbReference type="GeneID" id="8236912"/>
<comment type="subcellular location">
    <subcellularLocation>
        <location evidence="1">Cell membrane</location>
        <topology evidence="1">Multi-pass membrane protein</topology>
    </subcellularLocation>
</comment>
<dbReference type="CTD" id="8236912"/>
<reference evidence="12" key="3">
    <citation type="submission" date="2020-05" db="UniProtKB">
        <authorList>
            <consortium name="EnsemblMetazoa"/>
        </authorList>
    </citation>
    <scope>IDENTIFICATION</scope>
    <source>
        <strain evidence="12">USDA</strain>
    </source>
</reference>
<organism>
    <name type="scientific">Pediculus humanus subsp. corporis</name>
    <name type="common">Body louse</name>
    <dbReference type="NCBI Taxonomy" id="121224"/>
    <lineage>
        <taxon>Eukaryota</taxon>
        <taxon>Metazoa</taxon>
        <taxon>Ecdysozoa</taxon>
        <taxon>Arthropoda</taxon>
        <taxon>Hexapoda</taxon>
        <taxon>Insecta</taxon>
        <taxon>Pterygota</taxon>
        <taxon>Neoptera</taxon>
        <taxon>Paraneoptera</taxon>
        <taxon>Psocodea</taxon>
        <taxon>Troctomorpha</taxon>
        <taxon>Phthiraptera</taxon>
        <taxon>Anoplura</taxon>
        <taxon>Pediculidae</taxon>
        <taxon>Pediculus</taxon>
    </lineage>
</organism>
<dbReference type="EMBL" id="DS235881">
    <property type="protein sequence ID" value="EEB20033.1"/>
    <property type="molecule type" value="Genomic_DNA"/>
</dbReference>
<evidence type="ECO:0000256" key="5">
    <source>
        <dbReference type="ARBA" id="ARBA00022725"/>
    </source>
</evidence>
<keyword evidence="8 11" id="KW-0675">Receptor</keyword>
<keyword evidence="4 10" id="KW-0812">Transmembrane</keyword>
<dbReference type="InParanoid" id="E0W327"/>
<keyword evidence="7 10" id="KW-0472">Membrane</keyword>
<keyword evidence="9" id="KW-0807">Transducer</keyword>
<evidence type="ECO:0000256" key="4">
    <source>
        <dbReference type="ARBA" id="ARBA00022692"/>
    </source>
</evidence>
<evidence type="ECO:0000256" key="8">
    <source>
        <dbReference type="ARBA" id="ARBA00023170"/>
    </source>
</evidence>
<dbReference type="EMBL" id="AAZO01007325">
    <property type="status" value="NOT_ANNOTATED_CDS"/>
    <property type="molecule type" value="Genomic_DNA"/>
</dbReference>
<evidence type="ECO:0000313" key="12">
    <source>
        <dbReference type="EnsemblMetazoa" id="PHUM600630-PA"/>
    </source>
</evidence>
<dbReference type="GO" id="GO:0005886">
    <property type="term" value="C:plasma membrane"/>
    <property type="evidence" value="ECO:0007669"/>
    <property type="project" value="UniProtKB-SubCell"/>
</dbReference>
<evidence type="ECO:0000256" key="10">
    <source>
        <dbReference type="SAM" id="Phobius"/>
    </source>
</evidence>
<reference evidence="11" key="2">
    <citation type="submission" date="2007-04" db="EMBL/GenBank/DDBJ databases">
        <title>The genome of the human body louse.</title>
        <authorList>
            <consortium name="The Human Body Louse Genome Consortium"/>
            <person name="Kirkness E."/>
            <person name="Walenz B."/>
            <person name="Hass B."/>
            <person name="Bruggner R."/>
            <person name="Strausberg R."/>
        </authorList>
    </citation>
    <scope>NUCLEOTIDE SEQUENCE</scope>
    <source>
        <strain evidence="11">USDA</strain>
    </source>
</reference>
<protein>
    <submittedName>
        <fullName evidence="11 12">Odorant receptor PhOr12</fullName>
    </submittedName>
</protein>
<dbReference type="KEGG" id="phu:Phum_PHUM600630"/>